<evidence type="ECO:0000256" key="19">
    <source>
        <dbReference type="ARBA" id="ARBA00048894"/>
    </source>
</evidence>
<keyword evidence="6" id="KW-0460">Magnesium</keyword>
<feature type="domain" description="Nudix hydrolase" evidence="22">
    <location>
        <begin position="8"/>
        <end position="137"/>
    </location>
</feature>
<reference evidence="24" key="1">
    <citation type="submission" date="2017-09" db="EMBL/GenBank/DDBJ databases">
        <title>Depth-based differentiation of microbial function through sediment-hosted aquifers and enrichment of novel symbionts in the deep terrestrial subsurface.</title>
        <authorList>
            <person name="Probst A.J."/>
            <person name="Ladd B."/>
            <person name="Jarett J.K."/>
            <person name="Geller-Mcgrath D.E."/>
            <person name="Sieber C.M.K."/>
            <person name="Emerson J.B."/>
            <person name="Anantharaman K."/>
            <person name="Thomas B.C."/>
            <person name="Malmstrom R."/>
            <person name="Stieglmeier M."/>
            <person name="Klingl A."/>
            <person name="Woyke T."/>
            <person name="Ryan C.M."/>
            <person name="Banfield J.F."/>
        </authorList>
    </citation>
    <scope>NUCLEOTIDE SEQUENCE [LARGE SCALE GENOMIC DNA]</scope>
</reference>
<evidence type="ECO:0000256" key="4">
    <source>
        <dbReference type="ARBA" id="ARBA00022723"/>
    </source>
</evidence>
<evidence type="ECO:0000313" key="23">
    <source>
        <dbReference type="EMBL" id="PIS23326.1"/>
    </source>
</evidence>
<evidence type="ECO:0000256" key="3">
    <source>
        <dbReference type="ARBA" id="ARBA00011245"/>
    </source>
</evidence>
<dbReference type="GO" id="GO:0005737">
    <property type="term" value="C:cytoplasm"/>
    <property type="evidence" value="ECO:0007669"/>
    <property type="project" value="TreeGrafter"/>
</dbReference>
<dbReference type="EC" id="3.6.1.56" evidence="11"/>
<dbReference type="EMBL" id="PEYT01000004">
    <property type="protein sequence ID" value="PIS23326.1"/>
    <property type="molecule type" value="Genomic_DNA"/>
</dbReference>
<evidence type="ECO:0000256" key="7">
    <source>
        <dbReference type="ARBA" id="ARBA00024448"/>
    </source>
</evidence>
<evidence type="ECO:0000256" key="9">
    <source>
        <dbReference type="ARBA" id="ARBA00024486"/>
    </source>
</evidence>
<comment type="catalytic activity">
    <reaction evidence="9">
        <text>8-oxo-dGTP + H2O = 8-oxo-dGMP + diphosphate + H(+)</text>
        <dbReference type="Rhea" id="RHEA:31575"/>
        <dbReference type="ChEBI" id="CHEBI:15377"/>
        <dbReference type="ChEBI" id="CHEBI:15378"/>
        <dbReference type="ChEBI" id="CHEBI:33019"/>
        <dbReference type="ChEBI" id="CHEBI:63224"/>
        <dbReference type="ChEBI" id="CHEBI:77896"/>
    </reaction>
    <physiologicalReaction direction="left-to-right" evidence="9">
        <dbReference type="Rhea" id="RHEA:31576"/>
    </physiologicalReaction>
</comment>
<dbReference type="SUPFAM" id="SSF55811">
    <property type="entry name" value="Nudix"/>
    <property type="match status" value="1"/>
</dbReference>
<evidence type="ECO:0000256" key="15">
    <source>
        <dbReference type="ARBA" id="ARBA00030682"/>
    </source>
</evidence>
<dbReference type="Pfam" id="PF00293">
    <property type="entry name" value="NUDIX"/>
    <property type="match status" value="1"/>
</dbReference>
<comment type="catalytic activity">
    <reaction evidence="20">
        <text>N(6)-methyl-dATP + H2O = N(6)-methyl-dAMP + diphosphate + H(+)</text>
        <dbReference type="Rhea" id="RHEA:67604"/>
        <dbReference type="ChEBI" id="CHEBI:15377"/>
        <dbReference type="ChEBI" id="CHEBI:15378"/>
        <dbReference type="ChEBI" id="CHEBI:33019"/>
        <dbReference type="ChEBI" id="CHEBI:169976"/>
        <dbReference type="ChEBI" id="CHEBI:172872"/>
    </reaction>
    <physiologicalReaction direction="left-to-right" evidence="20">
        <dbReference type="Rhea" id="RHEA:67605"/>
    </physiologicalReaction>
</comment>
<comment type="caution">
    <text evidence="23">The sequence shown here is derived from an EMBL/GenBank/DDBJ whole genome shotgun (WGS) entry which is preliminary data.</text>
</comment>
<keyword evidence="5" id="KW-0378">Hydrolase</keyword>
<dbReference type="Proteomes" id="UP000230340">
    <property type="component" value="Unassembled WGS sequence"/>
</dbReference>
<evidence type="ECO:0000256" key="12">
    <source>
        <dbReference type="ARBA" id="ARBA00026218"/>
    </source>
</evidence>
<name>A0A2H0XEG1_UNCKA</name>
<evidence type="ECO:0000256" key="11">
    <source>
        <dbReference type="ARBA" id="ARBA00026103"/>
    </source>
</evidence>
<sequence length="167" mass="19327">MKQENAQMKVIYTICLLVRGTAKGREICLGRKKRGFLVGRLNGSGGKVLPGEDVEDCAKRETWEEFKVEILKMKKFGEINFFDPGLTHQCHVFVVTKWRGEPSETEEMNPAWYAVATIPFEEMNRADKFWVTPILEGRKIKADFYYENLDDLGEVTRKNVRIVNSFE</sequence>
<evidence type="ECO:0000256" key="10">
    <source>
        <dbReference type="ARBA" id="ARBA00024596"/>
    </source>
</evidence>
<dbReference type="PANTHER" id="PTHR43758">
    <property type="entry name" value="7,8-DIHYDRO-8-OXOGUANINE TRIPHOSPHATASE"/>
    <property type="match status" value="1"/>
</dbReference>
<evidence type="ECO:0000256" key="1">
    <source>
        <dbReference type="ARBA" id="ARBA00001946"/>
    </source>
</evidence>
<dbReference type="Gene3D" id="3.90.79.10">
    <property type="entry name" value="Nucleoside Triphosphate Pyrophosphohydrolase"/>
    <property type="match status" value="1"/>
</dbReference>
<dbReference type="PRINTS" id="PR01403">
    <property type="entry name" value="8OXTPHPHTASE"/>
</dbReference>
<proteinExistence type="inferred from homology"/>
<dbReference type="PANTHER" id="PTHR43758:SF2">
    <property type="entry name" value="OXIDIZED PURINE NUCLEOSIDE TRIPHOSPHATE HYDROLASE"/>
    <property type="match status" value="1"/>
</dbReference>
<evidence type="ECO:0000256" key="2">
    <source>
        <dbReference type="ARBA" id="ARBA00005582"/>
    </source>
</evidence>
<dbReference type="CDD" id="cd03427">
    <property type="entry name" value="NUDIX_MTH1_Nudt1"/>
    <property type="match status" value="1"/>
</dbReference>
<dbReference type="InterPro" id="IPR015797">
    <property type="entry name" value="NUDIX_hydrolase-like_dom_sf"/>
</dbReference>
<dbReference type="InterPro" id="IPR000086">
    <property type="entry name" value="NUDIX_hydrolase_dom"/>
</dbReference>
<protein>
    <recommendedName>
        <fullName evidence="12">Oxidized purine nucleoside triphosphate hydrolase</fullName>
        <ecNumber evidence="11">3.6.1.56</ecNumber>
    </recommendedName>
    <alternativeName>
        <fullName evidence="16">2-hydroxy-dATP diphosphatase</fullName>
    </alternativeName>
    <alternativeName>
        <fullName evidence="15">7,8-dihydro-8-oxoguanine triphosphatase</fullName>
    </alternativeName>
    <alternativeName>
        <fullName evidence="14">8-oxo-dGTPase</fullName>
    </alternativeName>
    <alternativeName>
        <fullName evidence="17">Methylated purine nucleoside triphosphate hydrolase</fullName>
    </alternativeName>
    <alternativeName>
        <fullName evidence="13">Nucleoside diphosphate-linked moiety X motif 1</fullName>
    </alternativeName>
</protein>
<dbReference type="GO" id="GO:0046872">
    <property type="term" value="F:metal ion binding"/>
    <property type="evidence" value="ECO:0007669"/>
    <property type="project" value="UniProtKB-KW"/>
</dbReference>
<accession>A0A2H0XEG1</accession>
<comment type="catalytic activity">
    <reaction evidence="8">
        <text>2-oxo-dATP + H2O = 2-oxo-dAMP + diphosphate + H(+)</text>
        <dbReference type="Rhea" id="RHEA:31583"/>
        <dbReference type="ChEBI" id="CHEBI:15377"/>
        <dbReference type="ChEBI" id="CHEBI:15378"/>
        <dbReference type="ChEBI" id="CHEBI:33019"/>
        <dbReference type="ChEBI" id="CHEBI:63212"/>
        <dbReference type="ChEBI" id="CHEBI:77897"/>
        <dbReference type="EC" id="3.6.1.56"/>
    </reaction>
    <physiologicalReaction direction="left-to-right" evidence="8">
        <dbReference type="Rhea" id="RHEA:31584"/>
    </physiologicalReaction>
</comment>
<comment type="catalytic activity">
    <reaction evidence="7">
        <text>8-oxo-dATP + H2O = 8-oxo-dAMP + diphosphate + H(+)</text>
        <dbReference type="Rhea" id="RHEA:65396"/>
        <dbReference type="ChEBI" id="CHEBI:15377"/>
        <dbReference type="ChEBI" id="CHEBI:15378"/>
        <dbReference type="ChEBI" id="CHEBI:33019"/>
        <dbReference type="ChEBI" id="CHEBI:71361"/>
        <dbReference type="ChEBI" id="CHEBI:172871"/>
    </reaction>
    <physiologicalReaction direction="left-to-right" evidence="7">
        <dbReference type="Rhea" id="RHEA:65397"/>
    </physiologicalReaction>
</comment>
<dbReference type="GO" id="GO:0042262">
    <property type="term" value="P:DNA protection"/>
    <property type="evidence" value="ECO:0007669"/>
    <property type="project" value="InterPro"/>
</dbReference>
<evidence type="ECO:0000256" key="6">
    <source>
        <dbReference type="ARBA" id="ARBA00022842"/>
    </source>
</evidence>
<evidence type="ECO:0000256" key="14">
    <source>
        <dbReference type="ARBA" id="ARBA00030634"/>
    </source>
</evidence>
<evidence type="ECO:0000256" key="13">
    <source>
        <dbReference type="ARBA" id="ARBA00029673"/>
    </source>
</evidence>
<organism evidence="23 24">
    <name type="scientific">candidate division WWE3 bacterium CG08_land_8_20_14_0_20_40_13</name>
    <dbReference type="NCBI Taxonomy" id="1975084"/>
    <lineage>
        <taxon>Bacteria</taxon>
        <taxon>Katanobacteria</taxon>
    </lineage>
</organism>
<dbReference type="AlphaFoldDB" id="A0A2H0XEG1"/>
<comment type="function">
    <text evidence="21">Oxidized purine nucleoside triphosphate hydrolase which is a prominent sanitizer of the oxidized nucleotide pool. Catalyzes the hydrolysis of 2-oxo-dATP (2-hydroxy-dATP) into 2-oxo-dAMP. Also has a significant hydrolase activity toward 2-oxo-ATP, 8-oxo-dGTP and 8-oxo-dATP. Through the hydrolysis of oxidized purine nucleoside triphosphates, prevents their incorporation into DNA and the subsequent transversions A:T to C:G and G:C to T:A. Also catalyzes the hydrolysis of methylated purine nucleoside triphosphate preventing their integration into DNA. Through this antimutagenic activity protects cells from oxidative stress.</text>
</comment>
<comment type="cofactor">
    <cofactor evidence="1">
        <name>Mg(2+)</name>
        <dbReference type="ChEBI" id="CHEBI:18420"/>
    </cofactor>
</comment>
<dbReference type="PROSITE" id="PS51462">
    <property type="entry name" value="NUDIX"/>
    <property type="match status" value="1"/>
</dbReference>
<evidence type="ECO:0000259" key="22">
    <source>
        <dbReference type="PROSITE" id="PS51462"/>
    </source>
</evidence>
<evidence type="ECO:0000256" key="16">
    <source>
        <dbReference type="ARBA" id="ARBA00031927"/>
    </source>
</evidence>
<dbReference type="GO" id="GO:0008828">
    <property type="term" value="F:dATP diphosphatase activity"/>
    <property type="evidence" value="ECO:0007669"/>
    <property type="project" value="UniProtKB-EC"/>
</dbReference>
<evidence type="ECO:0000256" key="20">
    <source>
        <dbReference type="ARBA" id="ARBA00049032"/>
    </source>
</evidence>
<evidence type="ECO:0000256" key="17">
    <source>
        <dbReference type="ARBA" id="ARBA00032071"/>
    </source>
</evidence>
<keyword evidence="4" id="KW-0479">Metal-binding</keyword>
<comment type="catalytic activity">
    <reaction evidence="18">
        <text>N(6)-methyl-ATP + H2O = N(6)-methyl-AMP + diphosphate + H(+)</text>
        <dbReference type="Rhea" id="RHEA:67608"/>
        <dbReference type="ChEBI" id="CHEBI:15377"/>
        <dbReference type="ChEBI" id="CHEBI:15378"/>
        <dbReference type="ChEBI" id="CHEBI:33019"/>
        <dbReference type="ChEBI" id="CHEBI:144842"/>
        <dbReference type="ChEBI" id="CHEBI:172873"/>
    </reaction>
    <physiologicalReaction direction="left-to-right" evidence="18">
        <dbReference type="Rhea" id="RHEA:67609"/>
    </physiologicalReaction>
</comment>
<dbReference type="GO" id="GO:0008413">
    <property type="term" value="F:8-oxo-7,8-dihydroguanosine triphosphate pyrophosphatase activity"/>
    <property type="evidence" value="ECO:0007669"/>
    <property type="project" value="InterPro"/>
</dbReference>
<comment type="similarity">
    <text evidence="2">Belongs to the Nudix hydrolase family.</text>
</comment>
<evidence type="ECO:0000256" key="8">
    <source>
        <dbReference type="ARBA" id="ARBA00024459"/>
    </source>
</evidence>
<evidence type="ECO:0000256" key="5">
    <source>
        <dbReference type="ARBA" id="ARBA00022801"/>
    </source>
</evidence>
<comment type="subunit">
    <text evidence="3">Monomer.</text>
</comment>
<comment type="catalytic activity">
    <reaction evidence="19">
        <text>O(6)-methyl-dGTP + H2O = O(6)-methyl-dGMP + diphosphate + H(+)</text>
        <dbReference type="Rhea" id="RHEA:67600"/>
        <dbReference type="ChEBI" id="CHEBI:15377"/>
        <dbReference type="ChEBI" id="CHEBI:15378"/>
        <dbReference type="ChEBI" id="CHEBI:33019"/>
        <dbReference type="ChEBI" id="CHEBI:169974"/>
        <dbReference type="ChEBI" id="CHEBI:169975"/>
    </reaction>
    <physiologicalReaction direction="left-to-right" evidence="19">
        <dbReference type="Rhea" id="RHEA:67601"/>
    </physiologicalReaction>
</comment>
<evidence type="ECO:0000313" key="24">
    <source>
        <dbReference type="Proteomes" id="UP000230340"/>
    </source>
</evidence>
<comment type="catalytic activity">
    <reaction evidence="10">
        <text>2-oxo-ATP + H2O = 2-oxo-AMP + diphosphate + H(+)</text>
        <dbReference type="Rhea" id="RHEA:67392"/>
        <dbReference type="ChEBI" id="CHEBI:15377"/>
        <dbReference type="ChEBI" id="CHEBI:15378"/>
        <dbReference type="ChEBI" id="CHEBI:33019"/>
        <dbReference type="ChEBI" id="CHEBI:71395"/>
        <dbReference type="ChEBI" id="CHEBI:172878"/>
    </reaction>
    <physiologicalReaction direction="left-to-right" evidence="10">
        <dbReference type="Rhea" id="RHEA:67393"/>
    </physiologicalReaction>
</comment>
<evidence type="ECO:0000256" key="21">
    <source>
        <dbReference type="ARBA" id="ARBA00053094"/>
    </source>
</evidence>
<gene>
    <name evidence="23" type="ORF">COT49_00555</name>
</gene>
<evidence type="ECO:0000256" key="18">
    <source>
        <dbReference type="ARBA" id="ARBA00048002"/>
    </source>
</evidence>
<dbReference type="InterPro" id="IPR003563">
    <property type="entry name" value="8ODP"/>
</dbReference>